<dbReference type="PIRSF" id="PIRSF000303">
    <property type="entry name" value="Glutathion_perox"/>
    <property type="match status" value="1"/>
</dbReference>
<evidence type="ECO:0000313" key="8">
    <source>
        <dbReference type="EMBL" id="SDJ76909.1"/>
    </source>
</evidence>
<reference evidence="9" key="1">
    <citation type="submission" date="2016-10" db="EMBL/GenBank/DDBJ databases">
        <authorList>
            <person name="Varghese N."/>
            <person name="Submissions S."/>
        </authorList>
    </citation>
    <scope>NUCLEOTIDE SEQUENCE [LARGE SCALE GENOMIC DNA]</scope>
    <source>
        <strain evidence="9">CGMCC 1.8911</strain>
    </source>
</reference>
<keyword evidence="2 5" id="KW-0575">Peroxidase</keyword>
<dbReference type="STRING" id="586411.SAMN05216187_102231"/>
<evidence type="ECO:0000313" key="9">
    <source>
        <dbReference type="Proteomes" id="UP000242700"/>
    </source>
</evidence>
<proteinExistence type="inferred from homology"/>
<evidence type="ECO:0000313" key="7">
    <source>
        <dbReference type="EMBL" id="MBP1951522.1"/>
    </source>
</evidence>
<dbReference type="EMBL" id="FNFI01000002">
    <property type="protein sequence ID" value="SDJ76909.1"/>
    <property type="molecule type" value="Genomic_DNA"/>
</dbReference>
<dbReference type="FunFam" id="3.40.30.10:FF:000010">
    <property type="entry name" value="Glutathione peroxidase"/>
    <property type="match status" value="1"/>
</dbReference>
<dbReference type="SUPFAM" id="SSF52833">
    <property type="entry name" value="Thioredoxin-like"/>
    <property type="match status" value="1"/>
</dbReference>
<feature type="active site" evidence="4">
    <location>
        <position position="37"/>
    </location>
</feature>
<gene>
    <name evidence="7" type="ORF">J2Z27_000548</name>
    <name evidence="8" type="ORF">SAMN05216187_102231</name>
</gene>
<dbReference type="PROSITE" id="PS51355">
    <property type="entry name" value="GLUTATHIONE_PEROXID_3"/>
    <property type="match status" value="1"/>
</dbReference>
<dbReference type="AlphaFoldDB" id="A0A1G8WEX4"/>
<dbReference type="EMBL" id="JAGGKN010000001">
    <property type="protein sequence ID" value="MBP1951522.1"/>
    <property type="molecule type" value="Genomic_DNA"/>
</dbReference>
<evidence type="ECO:0000256" key="4">
    <source>
        <dbReference type="PIRSR" id="PIRSR000303-1"/>
    </source>
</evidence>
<evidence type="ECO:0000256" key="3">
    <source>
        <dbReference type="ARBA" id="ARBA00023002"/>
    </source>
</evidence>
<reference evidence="7 10" key="3">
    <citation type="submission" date="2021-03" db="EMBL/GenBank/DDBJ databases">
        <title>Genomic Encyclopedia of Type Strains, Phase IV (KMG-IV): sequencing the most valuable type-strain genomes for metagenomic binning, comparative biology and taxonomic classification.</title>
        <authorList>
            <person name="Goeker M."/>
        </authorList>
    </citation>
    <scope>NUCLEOTIDE SEQUENCE [LARGE SCALE GENOMIC DNA]</scope>
    <source>
        <strain evidence="7 10">DSM 22420</strain>
    </source>
</reference>
<organism evidence="8 9">
    <name type="scientific">Jeotgalicoccus aerolatus</name>
    <dbReference type="NCBI Taxonomy" id="709510"/>
    <lineage>
        <taxon>Bacteria</taxon>
        <taxon>Bacillati</taxon>
        <taxon>Bacillota</taxon>
        <taxon>Bacilli</taxon>
        <taxon>Bacillales</taxon>
        <taxon>Staphylococcaceae</taxon>
        <taxon>Jeotgalicoccus</taxon>
    </lineage>
</organism>
<feature type="domain" description="Thioredoxin" evidence="6">
    <location>
        <begin position="1"/>
        <end position="160"/>
    </location>
</feature>
<dbReference type="PRINTS" id="PR01011">
    <property type="entry name" value="GLUTPROXDASE"/>
</dbReference>
<comment type="similarity">
    <text evidence="1 5">Belongs to the glutathione peroxidase family.</text>
</comment>
<name>A0A1G8WEX4_9STAP</name>
<accession>A0A1G8WEX4</accession>
<dbReference type="GO" id="GO:0004601">
    <property type="term" value="F:peroxidase activity"/>
    <property type="evidence" value="ECO:0007669"/>
    <property type="project" value="UniProtKB-KW"/>
</dbReference>
<dbReference type="PANTHER" id="PTHR11592">
    <property type="entry name" value="GLUTATHIONE PEROXIDASE"/>
    <property type="match status" value="1"/>
</dbReference>
<dbReference type="InterPro" id="IPR000889">
    <property type="entry name" value="Glutathione_peroxidase"/>
</dbReference>
<keyword evidence="3 5" id="KW-0560">Oxidoreductase</keyword>
<evidence type="ECO:0000259" key="6">
    <source>
        <dbReference type="PROSITE" id="PS51352"/>
    </source>
</evidence>
<evidence type="ECO:0000256" key="1">
    <source>
        <dbReference type="ARBA" id="ARBA00006926"/>
    </source>
</evidence>
<evidence type="ECO:0000256" key="5">
    <source>
        <dbReference type="RuleBase" id="RU000499"/>
    </source>
</evidence>
<dbReference type="InterPro" id="IPR036249">
    <property type="entry name" value="Thioredoxin-like_sf"/>
</dbReference>
<dbReference type="Proteomes" id="UP001519348">
    <property type="component" value="Unassembled WGS sequence"/>
</dbReference>
<dbReference type="Pfam" id="PF00255">
    <property type="entry name" value="GSHPx"/>
    <property type="match status" value="1"/>
</dbReference>
<protein>
    <recommendedName>
        <fullName evidence="5">Glutathione peroxidase</fullName>
    </recommendedName>
</protein>
<keyword evidence="10" id="KW-1185">Reference proteome</keyword>
<dbReference type="Gene3D" id="3.40.30.10">
    <property type="entry name" value="Glutaredoxin"/>
    <property type="match status" value="1"/>
</dbReference>
<evidence type="ECO:0000256" key="2">
    <source>
        <dbReference type="ARBA" id="ARBA00022559"/>
    </source>
</evidence>
<dbReference type="RefSeq" id="WP_092595469.1">
    <property type="nucleotide sequence ID" value="NZ_BMCN01000001.1"/>
</dbReference>
<reference evidence="8" key="2">
    <citation type="submission" date="2016-10" db="EMBL/GenBank/DDBJ databases">
        <authorList>
            <person name="de Groot N.N."/>
        </authorList>
    </citation>
    <scope>NUCLEOTIDE SEQUENCE [LARGE SCALE GENOMIC DNA]</scope>
    <source>
        <strain evidence="8">CGMCC 1.8911</strain>
    </source>
</reference>
<dbReference type="InterPro" id="IPR013766">
    <property type="entry name" value="Thioredoxin_domain"/>
</dbReference>
<dbReference type="GO" id="GO:0034599">
    <property type="term" value="P:cellular response to oxidative stress"/>
    <property type="evidence" value="ECO:0007669"/>
    <property type="project" value="TreeGrafter"/>
</dbReference>
<sequence length="161" mass="18186">MKTTFYDLSAEDADGKQINMQDLKGKVILIVNTASECGFSGQLKELEKLYKEYHNIGLEILAFPSNNFMNQEPCSATEARDVYGEQHGVSFNIMEKIDVKGDNIHPLFKYLTEGKSGLITNSVKWNFTKFLVTREGVVAKRFPPQKSPLDIENDIKKYLAG</sequence>
<dbReference type="Proteomes" id="UP000242700">
    <property type="component" value="Unassembled WGS sequence"/>
</dbReference>
<dbReference type="OrthoDB" id="9789406at2"/>
<evidence type="ECO:0000313" key="10">
    <source>
        <dbReference type="Proteomes" id="UP001519348"/>
    </source>
</evidence>
<dbReference type="CDD" id="cd00340">
    <property type="entry name" value="GSH_Peroxidase"/>
    <property type="match status" value="1"/>
</dbReference>
<dbReference type="PROSITE" id="PS51352">
    <property type="entry name" value="THIOREDOXIN_2"/>
    <property type="match status" value="1"/>
</dbReference>
<dbReference type="PANTHER" id="PTHR11592:SF78">
    <property type="entry name" value="GLUTATHIONE PEROXIDASE"/>
    <property type="match status" value="1"/>
</dbReference>